<evidence type="ECO:0000313" key="9">
    <source>
        <dbReference type="Proteomes" id="UP000036987"/>
    </source>
</evidence>
<keyword evidence="4" id="KW-0804">Transcription</keyword>
<dbReference type="InterPro" id="IPR036879">
    <property type="entry name" value="TF_MADSbox_sf"/>
</dbReference>
<organism evidence="8 9">
    <name type="scientific">Zostera marina</name>
    <name type="common">Eelgrass</name>
    <dbReference type="NCBI Taxonomy" id="29655"/>
    <lineage>
        <taxon>Eukaryota</taxon>
        <taxon>Viridiplantae</taxon>
        <taxon>Streptophyta</taxon>
        <taxon>Embryophyta</taxon>
        <taxon>Tracheophyta</taxon>
        <taxon>Spermatophyta</taxon>
        <taxon>Magnoliopsida</taxon>
        <taxon>Liliopsida</taxon>
        <taxon>Zosteraceae</taxon>
        <taxon>Zostera</taxon>
    </lineage>
</organism>
<dbReference type="GO" id="GO:0006357">
    <property type="term" value="P:regulation of transcription by RNA polymerase II"/>
    <property type="evidence" value="ECO:0000318"/>
    <property type="project" value="GO_Central"/>
</dbReference>
<evidence type="ECO:0000259" key="7">
    <source>
        <dbReference type="PROSITE" id="PS50066"/>
    </source>
</evidence>
<keyword evidence="5" id="KW-0539">Nucleus</keyword>
<feature type="domain" description="MADS-box" evidence="7">
    <location>
        <begin position="1"/>
        <end position="61"/>
    </location>
</feature>
<sequence length="524" mass="59475">MGRQKIPMEKIKKEAALQVSFSKRRFGAFKKANELVTLCGALVALIVFSPSGRPYSIGFPSVDIVLDLFLHHGLPSDFLLQGCSFLSRQLNDELMNVTSMYEQKYGQKISIANDLKRAADNINLHHSTTGRTYDGNSLPRLEQLLQQMIEVRQRLINRKSELDSEKASSSSSSSSTSTFPDVSAAAAVTAQKLRRNQPAPIPSIHPYLGLDQLRLNEFFNPPSTTQMPPSMFPIQQHNPRNYQPPNLNNQQPQPIQQHNPRNYQAPNLNNQQQQRIQQLNPRNYQPPNVSNQQQQPIQQHNNLNYQQPIVNNQQQQHNNFNYQQPIVNNQQQQHNNFNHQQPIVNSEQQRIQQANENYQQQDYQIPGGEFANMNSFEFTVNTNLFCESSHGAGPSNISNNEDINNSGSALAANSADHLIMTSAPLPITLGTNDAAQNYVEEILLNDDENLMMTEPIDAEALRRYEESLMGRSEKSSPIDLDVINSEYDEGVQVESELFQTANDACDQYHNDPFDYQYLEADDDY</sequence>
<dbReference type="Pfam" id="PF00319">
    <property type="entry name" value="SRF-TF"/>
    <property type="match status" value="1"/>
</dbReference>
<protein>
    <recommendedName>
        <fullName evidence="7">MADS-box domain-containing protein</fullName>
    </recommendedName>
</protein>
<proteinExistence type="predicted"/>
<comment type="caution">
    <text evidence="8">The sequence shown here is derived from an EMBL/GenBank/DDBJ whole genome shotgun (WGS) entry which is preliminary data.</text>
</comment>
<dbReference type="EMBL" id="LFYR01000574">
    <property type="protein sequence ID" value="KMZ73522.1"/>
    <property type="molecule type" value="Genomic_DNA"/>
</dbReference>
<comment type="subcellular location">
    <subcellularLocation>
        <location evidence="1">Nucleus</location>
    </subcellularLocation>
</comment>
<feature type="region of interest" description="Disordered" evidence="6">
    <location>
        <begin position="160"/>
        <end position="181"/>
    </location>
</feature>
<keyword evidence="2" id="KW-0805">Transcription regulation</keyword>
<dbReference type="GO" id="GO:0005634">
    <property type="term" value="C:nucleus"/>
    <property type="evidence" value="ECO:0007669"/>
    <property type="project" value="UniProtKB-SubCell"/>
</dbReference>
<dbReference type="Proteomes" id="UP000036987">
    <property type="component" value="Unassembled WGS sequence"/>
</dbReference>
<evidence type="ECO:0000313" key="8">
    <source>
        <dbReference type="EMBL" id="KMZ73522.1"/>
    </source>
</evidence>
<dbReference type="PRINTS" id="PR00404">
    <property type="entry name" value="MADSDOMAIN"/>
</dbReference>
<dbReference type="GO" id="GO:0046983">
    <property type="term" value="F:protein dimerization activity"/>
    <property type="evidence" value="ECO:0007669"/>
    <property type="project" value="InterPro"/>
</dbReference>
<dbReference type="Gene3D" id="3.40.1810.10">
    <property type="entry name" value="Transcription factor, MADS-box"/>
    <property type="match status" value="1"/>
</dbReference>
<dbReference type="PANTHER" id="PTHR11945:SF782">
    <property type="entry name" value="OS11G0229900 PROTEIN"/>
    <property type="match status" value="1"/>
</dbReference>
<dbReference type="GO" id="GO:0000978">
    <property type="term" value="F:RNA polymerase II cis-regulatory region sequence-specific DNA binding"/>
    <property type="evidence" value="ECO:0000318"/>
    <property type="project" value="GO_Central"/>
</dbReference>
<dbReference type="SMART" id="SM00432">
    <property type="entry name" value="MADS"/>
    <property type="match status" value="1"/>
</dbReference>
<dbReference type="SUPFAM" id="SSF55455">
    <property type="entry name" value="SRF-like"/>
    <property type="match status" value="1"/>
</dbReference>
<accession>A0A0K9PZ56</accession>
<gene>
    <name evidence="8" type="ORF">ZOSMA_147G00340</name>
</gene>
<dbReference type="GO" id="GO:0000981">
    <property type="term" value="F:DNA-binding transcription factor activity, RNA polymerase II-specific"/>
    <property type="evidence" value="ECO:0000318"/>
    <property type="project" value="GO_Central"/>
</dbReference>
<name>A0A0K9PZ56_ZOSMR</name>
<feature type="compositionally biased region" description="Low complexity" evidence="6">
    <location>
        <begin position="238"/>
        <end position="295"/>
    </location>
</feature>
<feature type="compositionally biased region" description="Low complexity" evidence="6">
    <location>
        <begin position="168"/>
        <end position="178"/>
    </location>
</feature>
<keyword evidence="3" id="KW-0238">DNA-binding</keyword>
<feature type="compositionally biased region" description="Polar residues" evidence="6">
    <location>
        <begin position="221"/>
        <end position="237"/>
    </location>
</feature>
<evidence type="ECO:0000256" key="3">
    <source>
        <dbReference type="ARBA" id="ARBA00023125"/>
    </source>
</evidence>
<evidence type="ECO:0000256" key="4">
    <source>
        <dbReference type="ARBA" id="ARBA00023163"/>
    </source>
</evidence>
<dbReference type="PANTHER" id="PTHR11945">
    <property type="entry name" value="MADS BOX PROTEIN"/>
    <property type="match status" value="1"/>
</dbReference>
<evidence type="ECO:0000256" key="1">
    <source>
        <dbReference type="ARBA" id="ARBA00004123"/>
    </source>
</evidence>
<evidence type="ECO:0000256" key="5">
    <source>
        <dbReference type="ARBA" id="ARBA00023242"/>
    </source>
</evidence>
<dbReference type="InterPro" id="IPR002100">
    <property type="entry name" value="TF_MADSbox"/>
</dbReference>
<feature type="region of interest" description="Disordered" evidence="6">
    <location>
        <begin position="219"/>
        <end position="295"/>
    </location>
</feature>
<dbReference type="OrthoDB" id="1613165at2759"/>
<dbReference type="PROSITE" id="PS50066">
    <property type="entry name" value="MADS_BOX_2"/>
    <property type="match status" value="1"/>
</dbReference>
<evidence type="ECO:0000256" key="2">
    <source>
        <dbReference type="ARBA" id="ARBA00023015"/>
    </source>
</evidence>
<reference evidence="9" key="1">
    <citation type="journal article" date="2016" name="Nature">
        <title>The genome of the seagrass Zostera marina reveals angiosperm adaptation to the sea.</title>
        <authorList>
            <person name="Olsen J.L."/>
            <person name="Rouze P."/>
            <person name="Verhelst B."/>
            <person name="Lin Y.-C."/>
            <person name="Bayer T."/>
            <person name="Collen J."/>
            <person name="Dattolo E."/>
            <person name="De Paoli E."/>
            <person name="Dittami S."/>
            <person name="Maumus F."/>
            <person name="Michel G."/>
            <person name="Kersting A."/>
            <person name="Lauritano C."/>
            <person name="Lohaus R."/>
            <person name="Toepel M."/>
            <person name="Tonon T."/>
            <person name="Vanneste K."/>
            <person name="Amirebrahimi M."/>
            <person name="Brakel J."/>
            <person name="Bostroem C."/>
            <person name="Chovatia M."/>
            <person name="Grimwood J."/>
            <person name="Jenkins J.W."/>
            <person name="Jueterbock A."/>
            <person name="Mraz A."/>
            <person name="Stam W.T."/>
            <person name="Tice H."/>
            <person name="Bornberg-Bauer E."/>
            <person name="Green P.J."/>
            <person name="Pearson G.A."/>
            <person name="Procaccini G."/>
            <person name="Duarte C.M."/>
            <person name="Schmutz J."/>
            <person name="Reusch T.B.H."/>
            <person name="Van de Peer Y."/>
        </authorList>
    </citation>
    <scope>NUCLEOTIDE SEQUENCE [LARGE SCALE GENOMIC DNA]</scope>
    <source>
        <strain evidence="9">cv. Finnish</strain>
    </source>
</reference>
<keyword evidence="9" id="KW-1185">Reference proteome</keyword>
<dbReference type="AlphaFoldDB" id="A0A0K9PZ56"/>
<evidence type="ECO:0000256" key="6">
    <source>
        <dbReference type="SAM" id="MobiDB-lite"/>
    </source>
</evidence>